<reference evidence="3 4" key="1">
    <citation type="submission" date="2014-06" db="EMBL/GenBank/DDBJ databases">
        <authorList>
            <person name="Swart Estienne"/>
        </authorList>
    </citation>
    <scope>NUCLEOTIDE SEQUENCE [LARGE SCALE GENOMIC DNA]</scope>
    <source>
        <strain evidence="3 4">130c</strain>
    </source>
</reference>
<evidence type="ECO:0000313" key="4">
    <source>
        <dbReference type="Proteomes" id="UP000039865"/>
    </source>
</evidence>
<keyword evidence="1" id="KW-0175">Coiled coil</keyword>
<name>A0A078A1Y9_STYLE</name>
<evidence type="ECO:0000256" key="2">
    <source>
        <dbReference type="SAM" id="MobiDB-lite"/>
    </source>
</evidence>
<gene>
    <name evidence="3" type="primary">Contig11749.g12564</name>
    <name evidence="3" type="ORF">STYLEM_5148</name>
</gene>
<dbReference type="AlphaFoldDB" id="A0A078A1Y9"/>
<keyword evidence="4" id="KW-1185">Reference proteome</keyword>
<evidence type="ECO:0000313" key="3">
    <source>
        <dbReference type="EMBL" id="CDW76150.1"/>
    </source>
</evidence>
<dbReference type="Proteomes" id="UP000039865">
    <property type="component" value="Unassembled WGS sequence"/>
</dbReference>
<dbReference type="EMBL" id="CCKQ01005003">
    <property type="protein sequence ID" value="CDW76150.1"/>
    <property type="molecule type" value="Genomic_DNA"/>
</dbReference>
<accession>A0A078A1Y9</accession>
<sequence>MENKPDNSESKQIQESKQEEVGQIQKLKAKPKQLEEEKKSYELENAQVKIQNAEPLSEKYLMPDQNVDNEDEQQFEVKKESKQKLDDNKVSSDIKEQQPNANKQDELQVGKQKKKEEPDQKQKELLQKQQKEEEKKRDQESQMRQQQIAEKQKGLDIEVRREANQKKNEINNDYQKKIVPYNQQCEKIVQDINILNHILANNALQYAQSITAMDQEPFQQEIRAILQKIVQMEQKLKKECNEFTNIKQECIQRLVNIKIQKINRKNKLEKLLLLLARLRAQVDKLRNGVKLFIKNEVISQFESQINAIFSKEVITDLTSTVFRLSQNQQKYNQKKQIFDIQKFDIKAQQVNKQALVEQLTKEISDISNNIAQKSKEREELNKALQDNQVRYPEHLKSLRETLYNKRNKLQGLQKEFDALLNQLKQFQDQQQQGVILVQQECQQLMQNIEIEKLNLANIQEDIRAQRAKHKQDFENLNDFKKDLQKMPPKNKSPQKSKIKDDTAIFGKFQRFSLIDPSIDENNARQNKKVIKFISQEEFQKEMDALEQQKKESVEKQEDEFKIQKQNEYDQTSQQILNEIIQISQETITLKISNRQQEQENAMQKQILSQTVQQILNTQQEVLQLKNKFSQIKSNPMIQQSSQQCSQFIESVQSLKLIQETQLFENQHKKSMEETKDLLDKKNIGEKQLQKMSQGIKGFGQECQNLMNDWTQQKKLIQTREIATLRDGSKNTFKSFSESQLFPRIERINELLKEAGLRKEEFTKTSTEIKFLKMVVSQLQSNIDKLHTERDQAQRTLKQESQLKLNAQSQYESHQKATNDVLQQLNQEENDIYNQQVNVVREIDNMKQKLVSHNDGTAQNFEVQSKSSEKEILKKQLQLVVQNKNNYEMAFKAKEQNHYFSINEEQLVIDSLQNQIADAQARIQRIYQERGRQ</sequence>
<dbReference type="OMA" id="DENNARQ"/>
<feature type="compositionally biased region" description="Basic and acidic residues" evidence="2">
    <location>
        <begin position="32"/>
        <end position="42"/>
    </location>
</feature>
<feature type="coiled-coil region" evidence="1">
    <location>
        <begin position="901"/>
        <end position="928"/>
    </location>
</feature>
<organism evidence="3 4">
    <name type="scientific">Stylonychia lemnae</name>
    <name type="common">Ciliate</name>
    <dbReference type="NCBI Taxonomy" id="5949"/>
    <lineage>
        <taxon>Eukaryota</taxon>
        <taxon>Sar</taxon>
        <taxon>Alveolata</taxon>
        <taxon>Ciliophora</taxon>
        <taxon>Intramacronucleata</taxon>
        <taxon>Spirotrichea</taxon>
        <taxon>Stichotrichia</taxon>
        <taxon>Sporadotrichida</taxon>
        <taxon>Oxytrichidae</taxon>
        <taxon>Stylonychinae</taxon>
        <taxon>Stylonychia</taxon>
    </lineage>
</organism>
<feature type="coiled-coil region" evidence="1">
    <location>
        <begin position="356"/>
        <end position="468"/>
    </location>
</feature>
<evidence type="ECO:0000256" key="1">
    <source>
        <dbReference type="SAM" id="Coils"/>
    </source>
</evidence>
<feature type="compositionally biased region" description="Basic and acidic residues" evidence="2">
    <location>
        <begin position="1"/>
        <end position="20"/>
    </location>
</feature>
<feature type="compositionally biased region" description="Basic and acidic residues" evidence="2">
    <location>
        <begin position="103"/>
        <end position="141"/>
    </location>
</feature>
<feature type="compositionally biased region" description="Basic and acidic residues" evidence="2">
    <location>
        <begin position="75"/>
        <end position="96"/>
    </location>
</feature>
<feature type="coiled-coil region" evidence="1">
    <location>
        <begin position="768"/>
        <end position="830"/>
    </location>
</feature>
<dbReference type="InParanoid" id="A0A078A1Y9"/>
<feature type="region of interest" description="Disordered" evidence="2">
    <location>
        <begin position="1"/>
        <end position="155"/>
    </location>
</feature>
<proteinExistence type="predicted"/>
<feature type="coiled-coil region" evidence="1">
    <location>
        <begin position="222"/>
        <end position="288"/>
    </location>
</feature>
<protein>
    <submittedName>
        <fullName evidence="3">Uncharacterized protein</fullName>
    </submittedName>
</protein>